<evidence type="ECO:0000313" key="10">
    <source>
        <dbReference type="EMBL" id="MFK9093530.1"/>
    </source>
</evidence>
<proteinExistence type="predicted"/>
<comment type="caution">
    <text evidence="10">The sequence shown here is derived from an EMBL/GenBank/DDBJ whole genome shotgun (WGS) entry which is preliminary data.</text>
</comment>
<dbReference type="Proteomes" id="UP001623041">
    <property type="component" value="Unassembled WGS sequence"/>
</dbReference>
<reference evidence="10 11" key="1">
    <citation type="submission" date="2024-11" db="EMBL/GenBank/DDBJ databases">
        <authorList>
            <person name="Lucas J.A."/>
        </authorList>
    </citation>
    <scope>NUCLEOTIDE SEQUENCE [LARGE SCALE GENOMIC DNA]</scope>
    <source>
        <strain evidence="10 11">Z 5.4</strain>
    </source>
</reference>
<keyword evidence="11" id="KW-1185">Reference proteome</keyword>
<keyword evidence="7" id="KW-0067">ATP-binding</keyword>
<dbReference type="InterPro" id="IPR036890">
    <property type="entry name" value="HATPase_C_sf"/>
</dbReference>
<evidence type="ECO:0000256" key="6">
    <source>
        <dbReference type="ARBA" id="ARBA00022777"/>
    </source>
</evidence>
<dbReference type="InterPro" id="IPR005467">
    <property type="entry name" value="His_kinase_dom"/>
</dbReference>
<dbReference type="InterPro" id="IPR004358">
    <property type="entry name" value="Sig_transdc_His_kin-like_C"/>
</dbReference>
<evidence type="ECO:0000256" key="7">
    <source>
        <dbReference type="ARBA" id="ARBA00022840"/>
    </source>
</evidence>
<dbReference type="InterPro" id="IPR003661">
    <property type="entry name" value="HisK_dim/P_dom"/>
</dbReference>
<dbReference type="Gene3D" id="1.10.287.130">
    <property type="match status" value="1"/>
</dbReference>
<sequence length="198" mass="21905">MIDRLEQKDSELDEEEMALYLTKIKENTERCKRITGNLLNFSRKSNWTVTHIDIKDTIMNSINLVESTIKKKRITLTTNLSPELPVVFGDSLKMMQVIVNLINNAMDAMNSEGQLIISAKVEQDSVCIQVIDDGSGMPAEVLGKIFDPFYTTKPVGKGTGLGLSVCYGIIEEFGGKIQVDSEESAGTTITVQIPISTR</sequence>
<protein>
    <recommendedName>
        <fullName evidence="2">histidine kinase</fullName>
        <ecNumber evidence="2">2.7.13.3</ecNumber>
    </recommendedName>
</protein>
<dbReference type="SUPFAM" id="SSF55874">
    <property type="entry name" value="ATPase domain of HSP90 chaperone/DNA topoisomerase II/histidine kinase"/>
    <property type="match status" value="1"/>
</dbReference>
<dbReference type="EC" id="2.7.13.3" evidence="2"/>
<comment type="catalytic activity">
    <reaction evidence="1">
        <text>ATP + protein L-histidine = ADP + protein N-phospho-L-histidine.</text>
        <dbReference type="EC" id="2.7.13.3"/>
    </reaction>
</comment>
<keyword evidence="6 10" id="KW-0418">Kinase</keyword>
<dbReference type="PRINTS" id="PR00344">
    <property type="entry name" value="BCTRLSENSOR"/>
</dbReference>
<evidence type="ECO:0000256" key="8">
    <source>
        <dbReference type="ARBA" id="ARBA00023012"/>
    </source>
</evidence>
<evidence type="ECO:0000259" key="9">
    <source>
        <dbReference type="PROSITE" id="PS50109"/>
    </source>
</evidence>
<dbReference type="Gene3D" id="3.30.565.10">
    <property type="entry name" value="Histidine kinase-like ATPase, C-terminal domain"/>
    <property type="match status" value="1"/>
</dbReference>
<keyword evidence="8" id="KW-0902">Two-component regulatory system</keyword>
<evidence type="ECO:0000256" key="1">
    <source>
        <dbReference type="ARBA" id="ARBA00000085"/>
    </source>
</evidence>
<dbReference type="CDD" id="cd00082">
    <property type="entry name" value="HisKA"/>
    <property type="match status" value="1"/>
</dbReference>
<dbReference type="InterPro" id="IPR003594">
    <property type="entry name" value="HATPase_dom"/>
</dbReference>
<dbReference type="GO" id="GO:0016301">
    <property type="term" value="F:kinase activity"/>
    <property type="evidence" value="ECO:0007669"/>
    <property type="project" value="UniProtKB-KW"/>
</dbReference>
<dbReference type="EMBL" id="JBJHQH010000015">
    <property type="protein sequence ID" value="MFK9093530.1"/>
    <property type="molecule type" value="Genomic_DNA"/>
</dbReference>
<accession>A0ABW8RJ74</accession>
<keyword evidence="4" id="KW-0808">Transferase</keyword>
<dbReference type="SMART" id="SM00387">
    <property type="entry name" value="HATPase_c"/>
    <property type="match status" value="1"/>
</dbReference>
<dbReference type="PANTHER" id="PTHR43065:SF46">
    <property type="entry name" value="C4-DICARBOXYLATE TRANSPORT SENSOR PROTEIN DCTB"/>
    <property type="match status" value="1"/>
</dbReference>
<evidence type="ECO:0000256" key="3">
    <source>
        <dbReference type="ARBA" id="ARBA00022553"/>
    </source>
</evidence>
<evidence type="ECO:0000313" key="11">
    <source>
        <dbReference type="Proteomes" id="UP001623041"/>
    </source>
</evidence>
<dbReference type="PROSITE" id="PS50109">
    <property type="entry name" value="HIS_KIN"/>
    <property type="match status" value="1"/>
</dbReference>
<dbReference type="PANTHER" id="PTHR43065">
    <property type="entry name" value="SENSOR HISTIDINE KINASE"/>
    <property type="match status" value="1"/>
</dbReference>
<keyword evidence="3" id="KW-0597">Phosphoprotein</keyword>
<feature type="domain" description="Histidine kinase" evidence="9">
    <location>
        <begin position="1"/>
        <end position="197"/>
    </location>
</feature>
<evidence type="ECO:0000256" key="2">
    <source>
        <dbReference type="ARBA" id="ARBA00012438"/>
    </source>
</evidence>
<organism evidence="10 11">
    <name type="scientific">Bacillus salipaludis</name>
    <dbReference type="NCBI Taxonomy" id="2547811"/>
    <lineage>
        <taxon>Bacteria</taxon>
        <taxon>Bacillati</taxon>
        <taxon>Bacillota</taxon>
        <taxon>Bacilli</taxon>
        <taxon>Bacillales</taxon>
        <taxon>Bacillaceae</taxon>
        <taxon>Bacillus</taxon>
    </lineage>
</organism>
<name>A0ABW8RJ74_9BACI</name>
<evidence type="ECO:0000256" key="4">
    <source>
        <dbReference type="ARBA" id="ARBA00022679"/>
    </source>
</evidence>
<evidence type="ECO:0000256" key="5">
    <source>
        <dbReference type="ARBA" id="ARBA00022741"/>
    </source>
</evidence>
<dbReference type="Pfam" id="PF02518">
    <property type="entry name" value="HATPase_c"/>
    <property type="match status" value="1"/>
</dbReference>
<gene>
    <name evidence="10" type="ORF">ACJEBI_18860</name>
</gene>
<keyword evidence="5" id="KW-0547">Nucleotide-binding</keyword>